<accession>K6DC91</accession>
<dbReference type="InterPro" id="IPR000510">
    <property type="entry name" value="Nase/OxRdtase_comp1"/>
</dbReference>
<evidence type="ECO:0000313" key="3">
    <source>
        <dbReference type="Proteomes" id="UP000006315"/>
    </source>
</evidence>
<dbReference type="PANTHER" id="PTHR42956">
    <property type="entry name" value="NITROGENASE IRON-MOLYBDENUM COFACTOR BIOSYNTHESIS PROTEIN NIFE"/>
    <property type="match status" value="1"/>
</dbReference>
<dbReference type="SUPFAM" id="SSF53807">
    <property type="entry name" value="Helical backbone' metal receptor"/>
    <property type="match status" value="1"/>
</dbReference>
<name>K6DC91_SCHAZ</name>
<gene>
    <name evidence="2" type="ORF">BAZO_01427</name>
</gene>
<dbReference type="RefSeq" id="WP_003329405.1">
    <property type="nucleotide sequence ID" value="NZ_AJLR01000014.1"/>
</dbReference>
<dbReference type="Gene3D" id="3.40.50.12380">
    <property type="entry name" value="Nitrogenase MoFe cofactor biosynthesis protein NifE, C-terminal"/>
    <property type="match status" value="1"/>
</dbReference>
<proteinExistence type="predicted"/>
<dbReference type="Proteomes" id="UP000006315">
    <property type="component" value="Unassembled WGS sequence"/>
</dbReference>
<sequence length="412" mass="45330">MSEVKKDLSDVAQFPGAHCGLFEVAMMAPFFPSSAALIIAPPSCLYHAKLLQMRRGQAPNSNEDHLYLLTLKQEDMIFGVDRVIEDALEELDRRLQPEIIFLISTCTPEIIGFDGAALKSMKDRMGAKLLVVKTNGYSCLHQQKGRSDFLASLIGVMKPVKVKPHSVNIIGLRSTNWKETELVQVLERAGVDVNSVLPGAGSLSEIEGAPAAALNIAIGKAAKQLAEKMQDQFGTPYLSYEYSYLTEQIIQGYNKIGIQLGVNLEQEVTQIAATHLEFLEEMKKQLAGVSFAIGSVEGSNAEAALFYTNLGMKPQFLQTRMPVTNENPYILELKQKGIDLPVIHLNKVSRLEELLNQYHPQIFIGHGLSELLQARNVSHCHPSASFSGPGFLAVEQELENIAHLIKGGMDCE</sequence>
<organism evidence="2 3">
    <name type="scientific">Schinkia azotoformans LMG 9581</name>
    <dbReference type="NCBI Taxonomy" id="1131731"/>
    <lineage>
        <taxon>Bacteria</taxon>
        <taxon>Bacillati</taxon>
        <taxon>Bacillota</taxon>
        <taxon>Bacilli</taxon>
        <taxon>Bacillales</taxon>
        <taxon>Bacillaceae</taxon>
        <taxon>Calidifontibacillus/Schinkia group</taxon>
        <taxon>Schinkia</taxon>
    </lineage>
</organism>
<dbReference type="GO" id="GO:0016491">
    <property type="term" value="F:oxidoreductase activity"/>
    <property type="evidence" value="ECO:0007669"/>
    <property type="project" value="InterPro"/>
</dbReference>
<dbReference type="PANTHER" id="PTHR42956:SF1">
    <property type="entry name" value="NITROGENASE IRON-MOLYBDENUM COFACTOR BIOSYNTHESIS PROTEIN NIFE"/>
    <property type="match status" value="1"/>
</dbReference>
<dbReference type="Pfam" id="PF00148">
    <property type="entry name" value="Oxidored_nitro"/>
    <property type="match status" value="1"/>
</dbReference>
<dbReference type="AlphaFoldDB" id="K6DC91"/>
<protein>
    <submittedName>
        <fullName evidence="2">Oxidoreductase/nitrogenase component 1</fullName>
    </submittedName>
</protein>
<evidence type="ECO:0000313" key="2">
    <source>
        <dbReference type="EMBL" id="EKN70147.1"/>
    </source>
</evidence>
<feature type="domain" description="Nitrogenase/oxidoreductase component 1" evidence="1">
    <location>
        <begin position="27"/>
        <end position="376"/>
    </location>
</feature>
<dbReference type="STRING" id="1131731.BAZO_01427"/>
<dbReference type="Gene3D" id="3.40.50.1980">
    <property type="entry name" value="Nitrogenase molybdenum iron protein domain"/>
    <property type="match status" value="1"/>
</dbReference>
<evidence type="ECO:0000259" key="1">
    <source>
        <dbReference type="Pfam" id="PF00148"/>
    </source>
</evidence>
<keyword evidence="3" id="KW-1185">Reference proteome</keyword>
<dbReference type="EMBL" id="AJLR01000014">
    <property type="protein sequence ID" value="EKN70147.1"/>
    <property type="molecule type" value="Genomic_DNA"/>
</dbReference>
<comment type="caution">
    <text evidence="2">The sequence shown here is derived from an EMBL/GenBank/DDBJ whole genome shotgun (WGS) entry which is preliminary data.</text>
</comment>
<dbReference type="PATRIC" id="fig|1131731.3.peg.299"/>
<reference evidence="2 3" key="1">
    <citation type="journal article" date="2012" name="Front. Microbiol.">
        <title>Redundancy and modularity in membrane-associated dissimilatory nitrate reduction in Bacillus.</title>
        <authorList>
            <person name="Heylen K."/>
            <person name="Keltjens J."/>
        </authorList>
    </citation>
    <scope>NUCLEOTIDE SEQUENCE [LARGE SCALE GENOMIC DNA]</scope>
    <source>
        <strain evidence="2 3">LMG 9581</strain>
    </source>
</reference>
<dbReference type="InterPro" id="IPR049939">
    <property type="entry name" value="NifE-like"/>
</dbReference>